<accession>A0A6M4G955</accession>
<dbReference type="RefSeq" id="WP_107917569.1">
    <property type="nucleotide sequence ID" value="NZ_CP020925.1"/>
</dbReference>
<reference evidence="1 2" key="1">
    <citation type="submission" date="2020-04" db="EMBL/GenBank/DDBJ databases">
        <title>The Whole Genome Analysis of High salt-tolerant Sphingobium yanoikuyae YC-XJ2 with Aryl organophosphorus flame retardants (aryl-OPFRs)-degrading capacity and characteristics of Related phosphotriesterase.</title>
        <authorList>
            <person name="Li X."/>
        </authorList>
    </citation>
    <scope>NUCLEOTIDE SEQUENCE [LARGE SCALE GENOMIC DNA]</scope>
    <source>
        <strain evidence="1 2">YC-XJ2</strain>
    </source>
</reference>
<dbReference type="AlphaFoldDB" id="A0A6M4G955"/>
<evidence type="ECO:0000313" key="1">
    <source>
        <dbReference type="EMBL" id="QJR03470.1"/>
    </source>
</evidence>
<protein>
    <submittedName>
        <fullName evidence="1">Uncharacterized protein</fullName>
    </submittedName>
</protein>
<proteinExistence type="predicted"/>
<evidence type="ECO:0000313" key="2">
    <source>
        <dbReference type="Proteomes" id="UP000502611"/>
    </source>
</evidence>
<dbReference type="Proteomes" id="UP000502611">
    <property type="component" value="Chromosome"/>
</dbReference>
<name>A0A6M4G955_SPHYA</name>
<dbReference type="EMBL" id="CP053021">
    <property type="protein sequence ID" value="QJR03470.1"/>
    <property type="molecule type" value="Genomic_DNA"/>
</dbReference>
<gene>
    <name evidence="1" type="ORF">HH800_15570</name>
</gene>
<sequence length="83" mass="8999">MTNYSNPNLTQREIVETSLLAIEAMQAKVAETADAANAHTADALDYVTAQIIAQHVSILTGSNIQLEQERARLFGIIAAWDAD</sequence>
<organism evidence="1 2">
    <name type="scientific">Sphingobium yanoikuyae</name>
    <name type="common">Sphingomonas yanoikuyae</name>
    <dbReference type="NCBI Taxonomy" id="13690"/>
    <lineage>
        <taxon>Bacteria</taxon>
        <taxon>Pseudomonadati</taxon>
        <taxon>Pseudomonadota</taxon>
        <taxon>Alphaproteobacteria</taxon>
        <taxon>Sphingomonadales</taxon>
        <taxon>Sphingomonadaceae</taxon>
        <taxon>Sphingobium</taxon>
    </lineage>
</organism>